<dbReference type="InterPro" id="IPR020103">
    <property type="entry name" value="PsdUridine_synth_cat_dom_sf"/>
</dbReference>
<dbReference type="InterPro" id="IPR001406">
    <property type="entry name" value="PsdUridine_synth_TruA"/>
</dbReference>
<sequence length="179" mass="20875">MKLLGMEKTRYLFKFYYIGAEEYFGSQRQPNYLTIEDCLLTALQEKNYIHEAKKSGFEVASRTDKFVSARGSTFSFITEKIPILMEINSALSKNIGVWAYSKVPTDFLSRYNAQFRHYKYIMPYPNAILKDDSTVNFKAMKKVCKALEGRHNFKNFSKPGKEKVKNIRDMITTSINIER</sequence>
<dbReference type="SUPFAM" id="SSF55120">
    <property type="entry name" value="Pseudouridine synthase"/>
    <property type="match status" value="1"/>
</dbReference>
<dbReference type="AlphaFoldDB" id="X1KDX1"/>
<dbReference type="InterPro" id="IPR020094">
    <property type="entry name" value="TruA/RsuA/RluB/E/F_N"/>
</dbReference>
<feature type="non-terminal residue" evidence="2">
    <location>
        <position position="179"/>
    </location>
</feature>
<dbReference type="Gene3D" id="3.30.70.580">
    <property type="entry name" value="Pseudouridine synthase I, catalytic domain, N-terminal subdomain"/>
    <property type="match status" value="1"/>
</dbReference>
<dbReference type="PANTHER" id="PTHR11142:SF0">
    <property type="entry name" value="TRNA PSEUDOURIDINE SYNTHASE-LIKE 1"/>
    <property type="match status" value="1"/>
</dbReference>
<dbReference type="GO" id="GO:0031119">
    <property type="term" value="P:tRNA pseudouridine synthesis"/>
    <property type="evidence" value="ECO:0007669"/>
    <property type="project" value="TreeGrafter"/>
</dbReference>
<gene>
    <name evidence="2" type="ORF">S03H2_61017</name>
</gene>
<reference evidence="2" key="1">
    <citation type="journal article" date="2014" name="Front. Microbiol.">
        <title>High frequency of phylogenetically diverse reductive dehalogenase-homologous genes in deep subseafloor sedimentary metagenomes.</title>
        <authorList>
            <person name="Kawai M."/>
            <person name="Futagami T."/>
            <person name="Toyoda A."/>
            <person name="Takaki Y."/>
            <person name="Nishi S."/>
            <person name="Hori S."/>
            <person name="Arai W."/>
            <person name="Tsubouchi T."/>
            <person name="Morono Y."/>
            <person name="Uchiyama I."/>
            <person name="Ito T."/>
            <person name="Fujiyama A."/>
            <person name="Inagaki F."/>
            <person name="Takami H."/>
        </authorList>
    </citation>
    <scope>NUCLEOTIDE SEQUENCE</scope>
    <source>
        <strain evidence="2">Expedition CK06-06</strain>
    </source>
</reference>
<evidence type="ECO:0000313" key="2">
    <source>
        <dbReference type="EMBL" id="GAH80258.1"/>
    </source>
</evidence>
<dbReference type="Gene3D" id="3.30.70.660">
    <property type="entry name" value="Pseudouridine synthase I, catalytic domain, C-terminal subdomain"/>
    <property type="match status" value="1"/>
</dbReference>
<proteinExistence type="predicted"/>
<dbReference type="EMBL" id="BARU01039362">
    <property type="protein sequence ID" value="GAH80258.1"/>
    <property type="molecule type" value="Genomic_DNA"/>
</dbReference>
<protein>
    <recommendedName>
        <fullName evidence="3">Pseudouridine synthase I TruA alpha/beta domain-containing protein</fullName>
    </recommendedName>
</protein>
<accession>X1KDX1</accession>
<organism evidence="2">
    <name type="scientific">marine sediment metagenome</name>
    <dbReference type="NCBI Taxonomy" id="412755"/>
    <lineage>
        <taxon>unclassified sequences</taxon>
        <taxon>metagenomes</taxon>
        <taxon>ecological metagenomes</taxon>
    </lineage>
</organism>
<evidence type="ECO:0000256" key="1">
    <source>
        <dbReference type="ARBA" id="ARBA00023235"/>
    </source>
</evidence>
<keyword evidence="1" id="KW-0413">Isomerase</keyword>
<evidence type="ECO:0008006" key="3">
    <source>
        <dbReference type="Google" id="ProtNLM"/>
    </source>
</evidence>
<name>X1KDX1_9ZZZZ</name>
<dbReference type="GO" id="GO:0009982">
    <property type="term" value="F:pseudouridine synthase activity"/>
    <property type="evidence" value="ECO:0007669"/>
    <property type="project" value="InterPro"/>
</dbReference>
<dbReference type="PANTHER" id="PTHR11142">
    <property type="entry name" value="PSEUDOURIDYLATE SYNTHASE"/>
    <property type="match status" value="1"/>
</dbReference>
<comment type="caution">
    <text evidence="2">The sequence shown here is derived from an EMBL/GenBank/DDBJ whole genome shotgun (WGS) entry which is preliminary data.</text>
</comment>
<dbReference type="GO" id="GO:0003723">
    <property type="term" value="F:RNA binding"/>
    <property type="evidence" value="ECO:0007669"/>
    <property type="project" value="InterPro"/>
</dbReference>
<dbReference type="InterPro" id="IPR020095">
    <property type="entry name" value="PsdUridine_synth_TruA_C"/>
</dbReference>